<reference evidence="11 12" key="1">
    <citation type="submission" date="2021-02" db="EMBL/GenBank/DDBJ databases">
        <title>Genome assembly of Pseudopithomyces chartarum.</title>
        <authorList>
            <person name="Jauregui R."/>
            <person name="Singh J."/>
            <person name="Voisey C."/>
        </authorList>
    </citation>
    <scope>NUCLEOTIDE SEQUENCE [LARGE SCALE GENOMIC DNA]</scope>
    <source>
        <strain evidence="11 12">AGR01</strain>
    </source>
</reference>
<feature type="domain" description="DUF6606" evidence="10">
    <location>
        <begin position="11"/>
        <end position="306"/>
    </location>
</feature>
<comment type="catalytic activity">
    <reaction evidence="1">
        <text>Thiol-dependent hydrolysis of ester, thioester, amide, peptide and isopeptide bonds formed by the C-terminal Gly of ubiquitin (a 76-residue protein attached to proteins as an intracellular targeting signal).</text>
        <dbReference type="EC" id="3.4.19.12"/>
    </reaction>
</comment>
<dbReference type="Proteomes" id="UP001280581">
    <property type="component" value="Unassembled WGS sequence"/>
</dbReference>
<dbReference type="EC" id="3.4.19.12" evidence="2"/>
<dbReference type="PANTHER" id="PTHR13367">
    <property type="entry name" value="UBIQUITIN THIOESTERASE"/>
    <property type="match status" value="1"/>
</dbReference>
<evidence type="ECO:0000256" key="3">
    <source>
        <dbReference type="ARBA" id="ARBA00022670"/>
    </source>
</evidence>
<sequence>MVNPESVLRSLYHHLVFPPRQPDREDDWKLQDQLVQELLRRVKEAAQELKDLAPAQCANKYDAIIASLSASKAVNIAHASQQQHLQSAFKDFRLPCPLIIHVTQQNAGLLVWKDRCISNALPDQCCTAGAEQLANNEENSVVFEVFESSPRSEAVFSTDGALRMVFPGSSYAVALSEFQHPSFQSNLARFVSLACHERLPRFLARTHKANASVIEPRDTTNPELITTWLATLLEANGHAFTVSPVTKRVRDEICWNEGAKTPWRRLPFYLVLRVGLRRSFQLLFGDAEGRLHYKLLITKTLSTLLKDLTGKASWDMLGFVRAKVCRRMAKLEGTCSDGRLPQILHLILQDSSPTIRKQVSAMSASLETAWSSFKLHSQRVIYPLNSRFAPTAALYQDMPRSRDRLLGLIFLFNRESLKFIPQPIAFDEKKSMTTKYDSFAGIYSNMAKDEMRLQALAAMPVSESKSVCRTTCCEISTEILAYAGKIQDVYGSYTELLSNALLNLMDLWTTLDQFMLNIFPLLRDFKPVFPVNILDVLRVVSWKDVRRLHRIQLHLRSRHTSAMSSFTIFQDPIEGCFAEKSFDVSIDMQAKFQEIEIEADRNRAAKIQELAAMMDKRREMEAEYLMKSCVTTNDNFSLRQSHNPTQCPKCQLKYELKRQSISVYEHPLPRDIPQAKAAVFELCMPESFALYRDANWSIVKRFGLRQDLPLETSPGTIFSNYPPLRKHWKAENSYTVGLASLKKSFMLSHWRETRLPAEIDQVCLPCGIQLIYYDIRSKFPLRAIHTTPTFSRKLGFKVPSKSPFSFISEDSDFDLECGGPSSNKIISSQSKCPASLSLHEYLSFQSLFSRPACRWPMIIVELGSSNINFSNEVCSNLLSTLISLAGPSDLEDNVLRIAHQELSEVTFCEQILAQITIRLRSIETNWRETHCMSMLVNLLLRLLVLCPISIAPKALVLLGTARSHLIMWMKALLAESKQSTNIDAISICSEYTLWSALICRRTFQVYVQSGFSHSLEATGLVPLDEPALQIYILATVSLQLGIKELTKTLSLELREAMIQDIFLVSDLGPMLSTALRLYPVVIANCLSEIGVVSRAQDPRSIQILPPPYDCWIEMVLAPPAPYACTQVLHFHMLAGHVLVDNMPQGKLSEHFRTSPVLDELFGRTTLYAVSSGLPGMKYRLTICPYGNEIHVGIRNGIVVVRVYRDGNLWEILDRSIFHMPGQHLADLPHPLVYDCIPFLDLQSHIVELRRKAGNIWIFFRTDWRINMHDWMVARSTANRTFRLVNYHGRFYRRVLETFYNFEDYSQIIVYQPSQGPLEVELRRLELKFVMNHRLLFESQKLGCEVPIEQDAGCLYGLKSALVVQDVNNPVNRHVLVPFGKPKWRKMGMHVEIVIQNDGNYARYAIDPILGRLSSPAQPRLLYRKALIHALTSFIVPDPLTGRTGTEEAMYTLASGLCQPTFPLEPQHLVDLDLIRDLVPRRKFYPKELQCMQEVGWSQTLTTTIQHDGLIQLVDQIIDASNALCVFFPNSKLTIQSEEHSKRLAARGIVQRARFERANIVSEKLSVPEDVEYVSRHAIRRGPYQENVFFLANLIRTWPSKLPIPQNFDKVLEMYERVGGFCEPFTSIVSLRSCMDIHEALSLGSMVEYCRLANFEDRFDLMFVITLAVYKQFNLDVALFWLAFAFIDKLKSIKAPTWESYFYFRSRQTPNINGIVRLLKGATQSKLTSSAALCRPFRSMETAQRTFPHTYDSTAIDIEGFAQHLIRQFPCQTPVGDPYTTVAEVATSTVMAVIEPEFSRLFQNYQLSEFIDKVEAVLQDYRGSMAPCRPILAFQQHKNTTTWGASQLAIITNDSLFRTASAALRRKSNANKRSPAAALKSAHSNLTEYPEKFVSKIAVQAPIVHSESLECKELRGIFKDLAKSESKMRQEYIGDLVESLDAFCIVKQCEDIHSNGTISALKTMPTRRTVDSRIRDSLDRLRRTLLANHGRALDWLTHGVLAPCMSPTSLLEQLRSHTGAAQAYALKKMLADYGMAVAQQQQLLRITDAQLKNNVRKASDEIANRGHGNWSPIEHPDWLLIELDGNFLIRDEQVVVALATISPGTFQNSLLQMNMGQVRFPWPCYVDIDLRQGKTSVIIPMVAAELADRKHLARILVPRQLLPSTATLLKARLGGLVGRNVRHLPYSRRTDPSTTATKAYFDIQNQARKVAAIFLSAPEHIMSFKLCGLQHLSDGRLEEAEPMIKIQGWLNENARDVVDESDFVFSPRTALCFPSGNQTIVDGHPYRWRVIETLLKLVQSIIPSLQDEVPGSIEIVNRPNGGFPFIFFLKRNVEEQLLSRIVMQVLDERSIFPTQRFSSSELSAIGDFIRDIKPSEDSIRFVESVTPDQPEIKKIIHLLRGLIVHRILLLTIKKRWNVQYGVDPRRDPIAIPFSAKGVPSDQSEWGHPDVAILFTVLAHYYSGLSLEQVRQSLTLVARSDDPARAYQVFIHACTSLKGTFRDWEAINTDDGNQLFSIWQNVRFNTGVIDYYLNNFVFPRHAKQFRVKLQASGWDIPLFSPAANKSTSLTTGFSGTNDNRRILPLTIEQHDLPSLAHTSAEVLTYLLQPRNRNYHVAKYGGRRMTEHDFLRHLEKSRIRVILDAGAQILEMSNEQVARAWIEIDKNAPAAVYFNEHDVAMVRYRQGTTMPLLVSPFAEDLSEVLVYIDESHCRGTDLMLPENAQGALTLGMSLQKDTLIQSAMRLRQLGTTQSVVFFAPPEVHQSIVDVAKIPPYQKLNSAHIIHWLLHSTCEQLESLSPLFYSHGVDFCRRTQGALDNPNIFHKENDRTEYLQTLRQQERQSLVRLYEPKNKSQTTRNQTLTYTAPRLKSFVKELNVRRRAFQDSGNAVQASALQEVEQEREVEVEVEVEKVREVQRPNWYQPYTFERLDHYIVKFIKTGYLLPRHSAGYEHILDFLKRTATGRKYGVTKPEDHSSLYLTREFGMTVRCPHNRPDDSFLRPVQWLLWSPRSEEALLLSPEEAELIIPLIRNQQESQVHLLTYAAPVTRRMLHFNDMSYYAIPSLPTGYQIPTWLQIEVGFFAGRIYFEWHEYEGILRFLGLAPRATKESSTGSNIANGENFGYQSCHTFTNRPLAFLQDWVSARRKMQDWSSSPVGFIVSGKTLHAHHTFFAVPDSVGEVDKKVVVVANAEGKQQEEEYDDDDVFFDANDHADAATEDEDWDDRKSADEE</sequence>
<keyword evidence="6" id="KW-0788">Thiol protease</keyword>
<feature type="region of interest" description="Disordered" evidence="7">
    <location>
        <begin position="3190"/>
        <end position="3229"/>
    </location>
</feature>
<dbReference type="InterPro" id="IPR022105">
    <property type="entry name" value="DUF3645"/>
</dbReference>
<dbReference type="GO" id="GO:0006508">
    <property type="term" value="P:proteolysis"/>
    <property type="evidence" value="ECO:0007669"/>
    <property type="project" value="UniProtKB-KW"/>
</dbReference>
<protein>
    <recommendedName>
        <fullName evidence="2">ubiquitinyl hydrolase 1</fullName>
        <ecNumber evidence="2">3.4.19.12</ecNumber>
    </recommendedName>
</protein>
<evidence type="ECO:0000259" key="10">
    <source>
        <dbReference type="Pfam" id="PF20255"/>
    </source>
</evidence>
<evidence type="ECO:0000256" key="4">
    <source>
        <dbReference type="ARBA" id="ARBA00022786"/>
    </source>
</evidence>
<dbReference type="InterPro" id="IPR051346">
    <property type="entry name" value="OTU_Deubiquitinase"/>
</dbReference>
<evidence type="ECO:0000256" key="2">
    <source>
        <dbReference type="ARBA" id="ARBA00012759"/>
    </source>
</evidence>
<organism evidence="11 12">
    <name type="scientific">Pseudopithomyces chartarum</name>
    <dbReference type="NCBI Taxonomy" id="1892770"/>
    <lineage>
        <taxon>Eukaryota</taxon>
        <taxon>Fungi</taxon>
        <taxon>Dikarya</taxon>
        <taxon>Ascomycota</taxon>
        <taxon>Pezizomycotina</taxon>
        <taxon>Dothideomycetes</taxon>
        <taxon>Pleosporomycetidae</taxon>
        <taxon>Pleosporales</taxon>
        <taxon>Massarineae</taxon>
        <taxon>Didymosphaeriaceae</taxon>
        <taxon>Pseudopithomyces</taxon>
    </lineage>
</organism>
<feature type="domain" description="DUF3645" evidence="9">
    <location>
        <begin position="2422"/>
        <end position="2454"/>
    </location>
</feature>
<evidence type="ECO:0000259" key="9">
    <source>
        <dbReference type="Pfam" id="PF12359"/>
    </source>
</evidence>
<dbReference type="InterPro" id="IPR022099">
    <property type="entry name" value="DUF3638"/>
</dbReference>
<keyword evidence="12" id="KW-1185">Reference proteome</keyword>
<dbReference type="Pfam" id="PF20255">
    <property type="entry name" value="DUF6606"/>
    <property type="match status" value="1"/>
</dbReference>
<dbReference type="Pfam" id="PF12359">
    <property type="entry name" value="DUF3645"/>
    <property type="match status" value="1"/>
</dbReference>
<evidence type="ECO:0000259" key="8">
    <source>
        <dbReference type="Pfam" id="PF12340"/>
    </source>
</evidence>
<dbReference type="PANTHER" id="PTHR13367:SF33">
    <property type="entry name" value="P-LOOP CONTAINING NUCLEOSIDE TRIPHOSPHATE HYDROLASE PROTEIN"/>
    <property type="match status" value="1"/>
</dbReference>
<evidence type="ECO:0000256" key="1">
    <source>
        <dbReference type="ARBA" id="ARBA00000707"/>
    </source>
</evidence>
<keyword evidence="4" id="KW-0833">Ubl conjugation pathway</keyword>
<keyword evidence="3" id="KW-0645">Protease</keyword>
<dbReference type="InterPro" id="IPR046541">
    <property type="entry name" value="DUF6606"/>
</dbReference>
<feature type="domain" description="DUF3638" evidence="8">
    <location>
        <begin position="2066"/>
        <end position="2304"/>
    </location>
</feature>
<evidence type="ECO:0000313" key="11">
    <source>
        <dbReference type="EMBL" id="KAK3201146.1"/>
    </source>
</evidence>
<evidence type="ECO:0000313" key="12">
    <source>
        <dbReference type="Proteomes" id="UP001280581"/>
    </source>
</evidence>
<keyword evidence="5" id="KW-0378">Hydrolase</keyword>
<dbReference type="Pfam" id="PF12340">
    <property type="entry name" value="DUF3638"/>
    <property type="match status" value="1"/>
</dbReference>
<accession>A0AAN6LPM5</accession>
<dbReference type="EMBL" id="WVTA01000017">
    <property type="protein sequence ID" value="KAK3201146.1"/>
    <property type="molecule type" value="Genomic_DNA"/>
</dbReference>
<evidence type="ECO:0000256" key="7">
    <source>
        <dbReference type="SAM" id="MobiDB-lite"/>
    </source>
</evidence>
<evidence type="ECO:0000256" key="5">
    <source>
        <dbReference type="ARBA" id="ARBA00022801"/>
    </source>
</evidence>
<proteinExistence type="predicted"/>
<gene>
    <name evidence="11" type="ORF">GRF29_213g1222096</name>
</gene>
<dbReference type="GO" id="GO:0004843">
    <property type="term" value="F:cysteine-type deubiquitinase activity"/>
    <property type="evidence" value="ECO:0007669"/>
    <property type="project" value="UniProtKB-EC"/>
</dbReference>
<name>A0AAN6LPM5_9PLEO</name>
<comment type="caution">
    <text evidence="11">The sequence shown here is derived from an EMBL/GenBank/DDBJ whole genome shotgun (WGS) entry which is preliminary data.</text>
</comment>
<evidence type="ECO:0000256" key="6">
    <source>
        <dbReference type="ARBA" id="ARBA00022807"/>
    </source>
</evidence>